<dbReference type="Pfam" id="PF20789">
    <property type="entry name" value="4HBT_3C"/>
    <property type="match status" value="1"/>
</dbReference>
<accession>A0A096AIK7</accession>
<dbReference type="OrthoDB" id="1413770at2"/>
<dbReference type="Gene3D" id="2.40.160.210">
    <property type="entry name" value="Acyl-CoA thioesterase, double hotdog domain"/>
    <property type="match status" value="1"/>
</dbReference>
<dbReference type="Proteomes" id="UP000029629">
    <property type="component" value="Unassembled WGS sequence"/>
</dbReference>
<gene>
    <name evidence="2" type="ORF">HMPREF2130_06150</name>
</gene>
<reference evidence="2 3" key="1">
    <citation type="submission" date="2014-07" db="EMBL/GenBank/DDBJ databases">
        <authorList>
            <person name="McCorrison J."/>
            <person name="Sanka R."/>
            <person name="Torralba M."/>
            <person name="Gillis M."/>
            <person name="Haft D.H."/>
            <person name="Methe B."/>
            <person name="Sutton G."/>
            <person name="Nelson K.E."/>
        </authorList>
    </citation>
    <scope>NUCLEOTIDE SEQUENCE [LARGE SCALE GENOMIC DNA]</scope>
    <source>
        <strain evidence="2 3">DNF00040</strain>
    </source>
</reference>
<keyword evidence="3" id="KW-1185">Reference proteome</keyword>
<dbReference type="AlphaFoldDB" id="A0A096AIK7"/>
<evidence type="ECO:0000259" key="1">
    <source>
        <dbReference type="Pfam" id="PF20789"/>
    </source>
</evidence>
<evidence type="ECO:0000313" key="2">
    <source>
        <dbReference type="EMBL" id="KGF30542.1"/>
    </source>
</evidence>
<dbReference type="eggNOG" id="COG2050">
    <property type="taxonomic scope" value="Bacteria"/>
</dbReference>
<name>A0A096AIK7_9BURK</name>
<dbReference type="InterPro" id="IPR049450">
    <property type="entry name" value="ACOT8-like_C"/>
</dbReference>
<feature type="domain" description="Acyl-CoA thioesterase-like C-terminal" evidence="1">
    <location>
        <begin position="162"/>
        <end position="265"/>
    </location>
</feature>
<protein>
    <submittedName>
        <fullName evidence="2">Thioesterase</fullName>
    </submittedName>
</protein>
<dbReference type="InterPro" id="IPR042171">
    <property type="entry name" value="Acyl-CoA_hotdog"/>
</dbReference>
<organism evidence="2 3">
    <name type="scientific">Oligella urethralis DNF00040</name>
    <dbReference type="NCBI Taxonomy" id="1401065"/>
    <lineage>
        <taxon>Bacteria</taxon>
        <taxon>Pseudomonadati</taxon>
        <taxon>Pseudomonadota</taxon>
        <taxon>Betaproteobacteria</taxon>
        <taxon>Burkholderiales</taxon>
        <taxon>Alcaligenaceae</taxon>
        <taxon>Oligella</taxon>
    </lineage>
</organism>
<dbReference type="RefSeq" id="WP_036559127.1">
    <property type="nucleotide sequence ID" value="NZ_JRNI01000023.1"/>
</dbReference>
<sequence>MSSYYKLLNRTIQDDGTVVANYQPTIHSQGAWNAHEQHMAPASGVMSYELELFQPRDDMIYGRLGFDILGLIPLKDFTITTRNIRPGKTIELIESSLSCEGKVAIVLRAWRVMRNDTSTVASVADEPITPRNEMVEWTALKGVWAGGYIASISDHIRSNRERRPGCAQVWLSNDLAMVEGVATSSFVKLMGMVDTSNGVAVSQQSPFSHMFPNVDLQIHLYRLPQGQWLGLNTRQQYGAQGVGLTTSILYDEVGPFGHSEQILTVRPMPIKA</sequence>
<dbReference type="EMBL" id="JRNI01000023">
    <property type="protein sequence ID" value="KGF30542.1"/>
    <property type="molecule type" value="Genomic_DNA"/>
</dbReference>
<proteinExistence type="predicted"/>
<evidence type="ECO:0000313" key="3">
    <source>
        <dbReference type="Proteomes" id="UP000029629"/>
    </source>
</evidence>
<comment type="caution">
    <text evidence="2">The sequence shown here is derived from an EMBL/GenBank/DDBJ whole genome shotgun (WGS) entry which is preliminary data.</text>
</comment>